<accession>A0A914DH78</accession>
<keyword evidence="1" id="KW-1185">Reference proteome</keyword>
<protein>
    <submittedName>
        <fullName evidence="2">SDR family oxidoreductase</fullName>
    </submittedName>
</protein>
<dbReference type="InterPro" id="IPR036291">
    <property type="entry name" value="NAD(P)-bd_dom_sf"/>
</dbReference>
<dbReference type="SUPFAM" id="SSF51735">
    <property type="entry name" value="NAD(P)-binding Rossmann-fold domains"/>
    <property type="match status" value="1"/>
</dbReference>
<dbReference type="Pfam" id="PF13561">
    <property type="entry name" value="adh_short_C2"/>
    <property type="match status" value="1"/>
</dbReference>
<dbReference type="Gene3D" id="3.40.50.720">
    <property type="entry name" value="NAD(P)-binding Rossmann-like Domain"/>
    <property type="match status" value="1"/>
</dbReference>
<reference evidence="2" key="1">
    <citation type="submission" date="2022-11" db="UniProtKB">
        <authorList>
            <consortium name="WormBaseParasite"/>
        </authorList>
    </citation>
    <scope>IDENTIFICATION</scope>
</reference>
<dbReference type="PANTHER" id="PTHR43975">
    <property type="entry name" value="ZGC:101858"/>
    <property type="match status" value="1"/>
</dbReference>
<dbReference type="PRINTS" id="PR00081">
    <property type="entry name" value="GDHRDH"/>
</dbReference>
<dbReference type="InterPro" id="IPR002347">
    <property type="entry name" value="SDR_fam"/>
</dbReference>
<name>A0A914DH78_9BILA</name>
<evidence type="ECO:0000313" key="2">
    <source>
        <dbReference type="WBParaSite" id="ACRNAN_scaffold2512.g13765.t1"/>
    </source>
</evidence>
<evidence type="ECO:0000313" key="1">
    <source>
        <dbReference type="Proteomes" id="UP000887540"/>
    </source>
</evidence>
<dbReference type="PANTHER" id="PTHR43975:SF2">
    <property type="entry name" value="EG:BACR7A4.14 PROTEIN-RELATED"/>
    <property type="match status" value="1"/>
</dbReference>
<sequence length="115" mass="12562">HYDALYYSVAKAGLDMYCKAACIELAQQGIRMNNVNPGWISTNILKRSGTSDAAQAKFEATWVKEMVPMQRSGTSEEIANVICFLASDEASFMTGSIVVADGGLICHSPSQKKWH</sequence>
<dbReference type="AlphaFoldDB" id="A0A914DH78"/>
<organism evidence="1 2">
    <name type="scientific">Acrobeloides nanus</name>
    <dbReference type="NCBI Taxonomy" id="290746"/>
    <lineage>
        <taxon>Eukaryota</taxon>
        <taxon>Metazoa</taxon>
        <taxon>Ecdysozoa</taxon>
        <taxon>Nematoda</taxon>
        <taxon>Chromadorea</taxon>
        <taxon>Rhabditida</taxon>
        <taxon>Tylenchina</taxon>
        <taxon>Cephalobomorpha</taxon>
        <taxon>Cephaloboidea</taxon>
        <taxon>Cephalobidae</taxon>
        <taxon>Acrobeloides</taxon>
    </lineage>
</organism>
<proteinExistence type="predicted"/>
<dbReference type="WBParaSite" id="ACRNAN_scaffold2512.g13765.t1">
    <property type="protein sequence ID" value="ACRNAN_scaffold2512.g13765.t1"/>
    <property type="gene ID" value="ACRNAN_scaffold2512.g13765"/>
</dbReference>
<dbReference type="Proteomes" id="UP000887540">
    <property type="component" value="Unplaced"/>
</dbReference>